<dbReference type="RefSeq" id="WP_185050067.1">
    <property type="nucleotide sequence ID" value="NZ_BAABIX010000010.1"/>
</dbReference>
<protein>
    <submittedName>
        <fullName evidence="1">Uncharacterized protein</fullName>
    </submittedName>
</protein>
<evidence type="ECO:0000313" key="2">
    <source>
        <dbReference type="Proteomes" id="UP000578449"/>
    </source>
</evidence>
<dbReference type="EMBL" id="JACHGN010000005">
    <property type="protein sequence ID" value="MBB5133116.1"/>
    <property type="molecule type" value="Genomic_DNA"/>
</dbReference>
<proteinExistence type="predicted"/>
<accession>A0A840P3N5</accession>
<reference evidence="1 2" key="1">
    <citation type="submission" date="2020-08" db="EMBL/GenBank/DDBJ databases">
        <title>Genomic Encyclopedia of Type Strains, Phase IV (KMG-IV): sequencing the most valuable type-strain genomes for metagenomic binning, comparative biology and taxonomic classification.</title>
        <authorList>
            <person name="Goeker M."/>
        </authorList>
    </citation>
    <scope>NUCLEOTIDE SEQUENCE [LARGE SCALE GENOMIC DNA]</scope>
    <source>
        <strain evidence="1 2">DSM 45615</strain>
    </source>
</reference>
<sequence>MTSRPRYADHRAYVVPDHLGELTGPTAGVVTLPSHLDWSEQHTYDLSDEAQAGLMYERVIREAVRPEDLRLLNAAVLKRLWRRIFLPHRARQAWESRFSDLTRAA</sequence>
<gene>
    <name evidence="1" type="ORF">HNP84_002837</name>
</gene>
<evidence type="ECO:0000313" key="1">
    <source>
        <dbReference type="EMBL" id="MBB5133116.1"/>
    </source>
</evidence>
<dbReference type="Proteomes" id="UP000578449">
    <property type="component" value="Unassembled WGS sequence"/>
</dbReference>
<organism evidence="1 2">
    <name type="scientific">Thermocatellispora tengchongensis</name>
    <dbReference type="NCBI Taxonomy" id="1073253"/>
    <lineage>
        <taxon>Bacteria</taxon>
        <taxon>Bacillati</taxon>
        <taxon>Actinomycetota</taxon>
        <taxon>Actinomycetes</taxon>
        <taxon>Streptosporangiales</taxon>
        <taxon>Streptosporangiaceae</taxon>
        <taxon>Thermocatellispora</taxon>
    </lineage>
</organism>
<comment type="caution">
    <text evidence="1">The sequence shown here is derived from an EMBL/GenBank/DDBJ whole genome shotgun (WGS) entry which is preliminary data.</text>
</comment>
<dbReference type="AlphaFoldDB" id="A0A840P3N5"/>
<name>A0A840P3N5_9ACTN</name>
<keyword evidence="2" id="KW-1185">Reference proteome</keyword>